<dbReference type="InterPro" id="IPR043428">
    <property type="entry name" value="LivM-like"/>
</dbReference>
<name>A0ABY6NYG4_9NOCA</name>
<evidence type="ECO:0000256" key="2">
    <source>
        <dbReference type="ARBA" id="ARBA00022475"/>
    </source>
</evidence>
<evidence type="ECO:0000256" key="5">
    <source>
        <dbReference type="ARBA" id="ARBA00023136"/>
    </source>
</evidence>
<reference evidence="8" key="1">
    <citation type="submission" date="2022-10" db="EMBL/GenBank/DDBJ databases">
        <title>Rhodococcus sp.75.</title>
        <authorList>
            <person name="Sun M."/>
        </authorList>
    </citation>
    <scope>NUCLEOTIDE SEQUENCE</scope>
    <source>
        <strain evidence="8">75</strain>
    </source>
</reference>
<dbReference type="Pfam" id="PF02653">
    <property type="entry name" value="BPD_transp_2"/>
    <property type="match status" value="1"/>
</dbReference>
<keyword evidence="9" id="KW-1185">Reference proteome</keyword>
<feature type="region of interest" description="Disordered" evidence="6">
    <location>
        <begin position="380"/>
        <end position="405"/>
    </location>
</feature>
<keyword evidence="2" id="KW-1003">Cell membrane</keyword>
<feature type="transmembrane region" description="Helical" evidence="7">
    <location>
        <begin position="146"/>
        <end position="165"/>
    </location>
</feature>
<comment type="subcellular location">
    <subcellularLocation>
        <location evidence="1">Cell membrane</location>
        <topology evidence="1">Multi-pass membrane protein</topology>
    </subcellularLocation>
</comment>
<feature type="transmembrane region" description="Helical" evidence="7">
    <location>
        <begin position="350"/>
        <end position="371"/>
    </location>
</feature>
<accession>A0ABY6NYG4</accession>
<dbReference type="PANTHER" id="PTHR30482">
    <property type="entry name" value="HIGH-AFFINITY BRANCHED-CHAIN AMINO ACID TRANSPORT SYSTEM PERMEASE"/>
    <property type="match status" value="1"/>
</dbReference>
<sequence length="405" mass="41615">MSSDVEVAADARAGSGGSRASSPARRRRPTVPTLLRVLVVLVVAVLPLYLTSSLLQTGLFCMSAIIGAIGLNLLTGNTGQLSLAHAFFLAVGAYGYAFFAGTAPKIAGGSGASGLALPTVVAAVLAVLLTGALGLLFSPVSSRLRGIYLGIASLALVFVGQHVLFNAESFTGGFNGRSVPTFNLFGFVFDATEPQLYILNVPFGRFERLWYLGLVLVVLSYVFAKNLLRGRPGWAMQMVRDNEIAAAVMGVDVRRYKASAFVLSSMYAGLAGVLFGLTFSRIVPDTFGVDLSIQFLAMIIIGGLGTVGGAALGAVLVVALPQVLSQYGSSVPFLAAPGSGGVDAGSFARYVYGIAIVGFLIFEAGGLAAIGRRIAEAVGRRGRPAPPPAAPAPASAAPDVPASSP</sequence>
<dbReference type="RefSeq" id="WP_265382440.1">
    <property type="nucleotide sequence ID" value="NZ_CP110615.1"/>
</dbReference>
<feature type="transmembrane region" description="Helical" evidence="7">
    <location>
        <begin position="209"/>
        <end position="228"/>
    </location>
</feature>
<feature type="transmembrane region" description="Helical" evidence="7">
    <location>
        <begin position="56"/>
        <end position="74"/>
    </location>
</feature>
<gene>
    <name evidence="8" type="ORF">RHODO2019_14430</name>
</gene>
<dbReference type="Proteomes" id="UP001164965">
    <property type="component" value="Chromosome"/>
</dbReference>
<keyword evidence="3 7" id="KW-0812">Transmembrane</keyword>
<proteinExistence type="predicted"/>
<evidence type="ECO:0000256" key="1">
    <source>
        <dbReference type="ARBA" id="ARBA00004651"/>
    </source>
</evidence>
<dbReference type="InterPro" id="IPR001851">
    <property type="entry name" value="ABC_transp_permease"/>
</dbReference>
<dbReference type="CDD" id="cd06581">
    <property type="entry name" value="TM_PBP1_LivM_like"/>
    <property type="match status" value="1"/>
</dbReference>
<organism evidence="8 9">
    <name type="scientific">Rhodococcus antarcticus</name>
    <dbReference type="NCBI Taxonomy" id="2987751"/>
    <lineage>
        <taxon>Bacteria</taxon>
        <taxon>Bacillati</taxon>
        <taxon>Actinomycetota</taxon>
        <taxon>Actinomycetes</taxon>
        <taxon>Mycobacteriales</taxon>
        <taxon>Nocardiaceae</taxon>
        <taxon>Rhodococcus</taxon>
    </lineage>
</organism>
<dbReference type="EMBL" id="CP110615">
    <property type="protein sequence ID" value="UZJ24333.1"/>
    <property type="molecule type" value="Genomic_DNA"/>
</dbReference>
<evidence type="ECO:0000256" key="7">
    <source>
        <dbReference type="SAM" id="Phobius"/>
    </source>
</evidence>
<keyword evidence="4 7" id="KW-1133">Transmembrane helix</keyword>
<keyword evidence="5 7" id="KW-0472">Membrane</keyword>
<evidence type="ECO:0000313" key="8">
    <source>
        <dbReference type="EMBL" id="UZJ24333.1"/>
    </source>
</evidence>
<evidence type="ECO:0000256" key="6">
    <source>
        <dbReference type="SAM" id="MobiDB-lite"/>
    </source>
</evidence>
<evidence type="ECO:0000256" key="3">
    <source>
        <dbReference type="ARBA" id="ARBA00022692"/>
    </source>
</evidence>
<protein>
    <submittedName>
        <fullName evidence="8">Branched-chain amino acid ABC transporter permease</fullName>
    </submittedName>
</protein>
<feature type="compositionally biased region" description="Low complexity" evidence="6">
    <location>
        <begin position="392"/>
        <end position="405"/>
    </location>
</feature>
<feature type="transmembrane region" description="Helical" evidence="7">
    <location>
        <begin position="295"/>
        <end position="320"/>
    </location>
</feature>
<evidence type="ECO:0000256" key="4">
    <source>
        <dbReference type="ARBA" id="ARBA00022989"/>
    </source>
</evidence>
<feature type="transmembrane region" description="Helical" evidence="7">
    <location>
        <begin position="260"/>
        <end position="283"/>
    </location>
</feature>
<evidence type="ECO:0000313" key="9">
    <source>
        <dbReference type="Proteomes" id="UP001164965"/>
    </source>
</evidence>
<dbReference type="PANTHER" id="PTHR30482:SF5">
    <property type="entry name" value="ABC TRANSPORTER PERMEASE PROTEIN"/>
    <property type="match status" value="1"/>
</dbReference>
<feature type="transmembrane region" description="Helical" evidence="7">
    <location>
        <begin position="33"/>
        <end position="50"/>
    </location>
</feature>
<feature type="transmembrane region" description="Helical" evidence="7">
    <location>
        <begin position="81"/>
        <end position="103"/>
    </location>
</feature>
<feature type="transmembrane region" description="Helical" evidence="7">
    <location>
        <begin position="115"/>
        <end position="137"/>
    </location>
</feature>